<sequence length="319" mass="34353">MKQTNTRAMVETAFLAAIVVVLTVIGASLPVLSLLATIVAPAAIATVGIRWGVRYSCSAAVVAFVIVSILLGPLTAVGTILMYAVPSIFIGLGFRKRWSPLKLILVPTLALAVTTIITLLASMSIMSVDLQTSIQNIGDEVQNAFIDTVKQQSLPPEQTELYIQQIQASLVQIKRMLITYAFCAFAVTSYILARFTAYIAKRTNNPVQPLPAISTWQIPVWTAGVLAVGLIIIYGSSFVGINNELLTTVGMNIALFGAFACGLNGIASLLGVLEGYGVSRVLKIVIIALLYVMMPISLVTFGVMDMFLDLRSRFNQRGY</sequence>
<dbReference type="Pfam" id="PF09991">
    <property type="entry name" value="DUF2232"/>
    <property type="match status" value="1"/>
</dbReference>
<evidence type="ECO:0000313" key="2">
    <source>
        <dbReference type="Proteomes" id="UP000070226"/>
    </source>
</evidence>
<dbReference type="Proteomes" id="UP000070226">
    <property type="component" value="Unassembled WGS sequence"/>
</dbReference>
<dbReference type="AlphaFoldDB" id="A0A133S4D7"/>
<protein>
    <submittedName>
        <fullName evidence="1">Uncharacterized protein</fullName>
    </submittedName>
</protein>
<dbReference type="RefSeq" id="WP_005384554.1">
    <property type="nucleotide sequence ID" value="NZ_CBCSFX010000002.1"/>
</dbReference>
<organism evidence="1">
    <name type="scientific">Veillonella atypica</name>
    <dbReference type="NCBI Taxonomy" id="39777"/>
    <lineage>
        <taxon>Bacteria</taxon>
        <taxon>Bacillati</taxon>
        <taxon>Bacillota</taxon>
        <taxon>Negativicutes</taxon>
        <taxon>Veillonellales</taxon>
        <taxon>Veillonellaceae</taxon>
        <taxon>Veillonella</taxon>
    </lineage>
</organism>
<dbReference type="PATRIC" id="fig|39777.7.peg.1114"/>
<name>A0A133S4D7_9FIRM</name>
<comment type="caution">
    <text evidence="1">The sequence shown here is derived from an EMBL/GenBank/DDBJ whole genome shotgun (WGS) entry which is preliminary data.</text>
</comment>
<accession>A0A133S4D7</accession>
<proteinExistence type="predicted"/>
<dbReference type="STRING" id="39777.B7L28_08725"/>
<dbReference type="PANTHER" id="PTHR41324:SF1">
    <property type="entry name" value="DUF2232 DOMAIN-CONTAINING PROTEIN"/>
    <property type="match status" value="1"/>
</dbReference>
<dbReference type="EMBL" id="LRQT01000046">
    <property type="protein sequence ID" value="KXA63894.1"/>
    <property type="molecule type" value="Genomic_DNA"/>
</dbReference>
<evidence type="ECO:0000313" key="1">
    <source>
        <dbReference type="EMBL" id="KXA63894.1"/>
    </source>
</evidence>
<dbReference type="PANTHER" id="PTHR41324">
    <property type="entry name" value="MEMBRANE PROTEIN-RELATED"/>
    <property type="match status" value="1"/>
</dbReference>
<gene>
    <name evidence="1" type="ORF">HMPREF3233_01147</name>
</gene>
<dbReference type="InterPro" id="IPR018710">
    <property type="entry name" value="DUF2232"/>
</dbReference>
<reference evidence="1 2" key="1">
    <citation type="submission" date="2016-01" db="EMBL/GenBank/DDBJ databases">
        <authorList>
            <person name="Oliw E.H."/>
        </authorList>
    </citation>
    <scope>NUCLEOTIDE SEQUENCE [LARGE SCALE GENOMIC DNA]</scope>
    <source>
        <strain evidence="1 2">CMW7756B</strain>
    </source>
</reference>